<name>A0ABU2ELK6_9BURK</name>
<organism evidence="2 3">
    <name type="scientific">Herbaspirillum huttiense subsp. lycopersici</name>
    <dbReference type="NCBI Taxonomy" id="3074428"/>
    <lineage>
        <taxon>Bacteria</taxon>
        <taxon>Pseudomonadati</taxon>
        <taxon>Pseudomonadota</taxon>
        <taxon>Betaproteobacteria</taxon>
        <taxon>Burkholderiales</taxon>
        <taxon>Oxalobacteraceae</taxon>
        <taxon>Herbaspirillum</taxon>
    </lineage>
</organism>
<evidence type="ECO:0000313" key="3">
    <source>
        <dbReference type="Proteomes" id="UP001246576"/>
    </source>
</evidence>
<evidence type="ECO:0000313" key="2">
    <source>
        <dbReference type="EMBL" id="MDR9849030.1"/>
    </source>
</evidence>
<evidence type="ECO:0000256" key="1">
    <source>
        <dbReference type="SAM" id="MobiDB-lite"/>
    </source>
</evidence>
<feature type="region of interest" description="Disordered" evidence="1">
    <location>
        <begin position="18"/>
        <end position="46"/>
    </location>
</feature>
<gene>
    <name evidence="2" type="ORF">RI048_12440</name>
</gene>
<protein>
    <submittedName>
        <fullName evidence="2">Uncharacterized protein</fullName>
    </submittedName>
</protein>
<keyword evidence="3" id="KW-1185">Reference proteome</keyword>
<dbReference type="Proteomes" id="UP001246576">
    <property type="component" value="Unassembled WGS sequence"/>
</dbReference>
<sequence>MSPGQFGATLMDQTIRTDHGKQAATEGAQAARVAPKQGIFDDAEEQ</sequence>
<comment type="caution">
    <text evidence="2">The sequence shown here is derived from an EMBL/GenBank/DDBJ whole genome shotgun (WGS) entry which is preliminary data.</text>
</comment>
<dbReference type="RefSeq" id="WP_166675041.1">
    <property type="nucleotide sequence ID" value="NZ_JAVLSJ010000005.1"/>
</dbReference>
<accession>A0ABU2ELK6</accession>
<proteinExistence type="predicted"/>
<dbReference type="GeneID" id="90167390"/>
<reference evidence="2" key="1">
    <citation type="submission" date="2023-09" db="EMBL/GenBank/DDBJ databases">
        <title>Description of first Herbaspirillum huttiense subsp. nephrolepsisexaltata and Herbaspirillum huttiense subsp. lycopersicon.</title>
        <authorList>
            <person name="Poudel M."/>
            <person name="Sharma A."/>
            <person name="Goss E."/>
            <person name="Tapia J.H."/>
            <person name="Harmon C.M."/>
            <person name="Jones J.B."/>
        </authorList>
    </citation>
    <scope>NUCLEOTIDE SEQUENCE</scope>
    <source>
        <strain evidence="2">SE1</strain>
    </source>
</reference>
<dbReference type="EMBL" id="JAVLSJ010000005">
    <property type="protein sequence ID" value="MDR9849030.1"/>
    <property type="molecule type" value="Genomic_DNA"/>
</dbReference>